<reference evidence="3 4" key="1">
    <citation type="submission" date="2020-08" db="EMBL/GenBank/DDBJ databases">
        <title>Sequencing the genomes of 1000 actinobacteria strains.</title>
        <authorList>
            <person name="Klenk H.-P."/>
        </authorList>
    </citation>
    <scope>NUCLEOTIDE SEQUENCE [LARGE SCALE GENOMIC DNA]</scope>
    <source>
        <strain evidence="3 4">DSM 45518</strain>
    </source>
</reference>
<comment type="caution">
    <text evidence="3">The sequence shown here is derived from an EMBL/GenBank/DDBJ whole genome shotgun (WGS) entry which is preliminary data.</text>
</comment>
<dbReference type="RefSeq" id="WP_184950337.1">
    <property type="nucleotide sequence ID" value="NZ_BOMC01000006.1"/>
</dbReference>
<accession>A0A7W7CQQ8</accession>
<feature type="domain" description="CBS" evidence="2">
    <location>
        <begin position="28"/>
        <end position="90"/>
    </location>
</feature>
<organism evidence="3 4">
    <name type="scientific">Paractinoplanes abujensis</name>
    <dbReference type="NCBI Taxonomy" id="882441"/>
    <lineage>
        <taxon>Bacteria</taxon>
        <taxon>Bacillati</taxon>
        <taxon>Actinomycetota</taxon>
        <taxon>Actinomycetes</taxon>
        <taxon>Micromonosporales</taxon>
        <taxon>Micromonosporaceae</taxon>
        <taxon>Paractinoplanes</taxon>
    </lineage>
</organism>
<name>A0A7W7CQQ8_9ACTN</name>
<evidence type="ECO:0000313" key="3">
    <source>
        <dbReference type="EMBL" id="MBB4691533.1"/>
    </source>
</evidence>
<dbReference type="Gene3D" id="3.10.580.10">
    <property type="entry name" value="CBS-domain"/>
    <property type="match status" value="1"/>
</dbReference>
<dbReference type="EMBL" id="JACHMF010000001">
    <property type="protein sequence ID" value="MBB4691533.1"/>
    <property type="molecule type" value="Genomic_DNA"/>
</dbReference>
<dbReference type="CDD" id="cd02205">
    <property type="entry name" value="CBS_pair_SF"/>
    <property type="match status" value="1"/>
</dbReference>
<keyword evidence="1" id="KW-0129">CBS domain</keyword>
<dbReference type="SUPFAM" id="SSF54631">
    <property type="entry name" value="CBS-domain pair"/>
    <property type="match status" value="1"/>
</dbReference>
<dbReference type="Pfam" id="PF00571">
    <property type="entry name" value="CBS"/>
    <property type="match status" value="1"/>
</dbReference>
<dbReference type="AlphaFoldDB" id="A0A7W7CQQ8"/>
<dbReference type="PROSITE" id="PS51371">
    <property type="entry name" value="CBS"/>
    <property type="match status" value="1"/>
</dbReference>
<evidence type="ECO:0000313" key="4">
    <source>
        <dbReference type="Proteomes" id="UP000542742"/>
    </source>
</evidence>
<dbReference type="Proteomes" id="UP000542742">
    <property type="component" value="Unassembled WGS sequence"/>
</dbReference>
<dbReference type="SMART" id="SM00116">
    <property type="entry name" value="CBS"/>
    <property type="match status" value="2"/>
</dbReference>
<keyword evidence="4" id="KW-1185">Reference proteome</keyword>
<dbReference type="InterPro" id="IPR000644">
    <property type="entry name" value="CBS_dom"/>
</dbReference>
<evidence type="ECO:0000259" key="2">
    <source>
        <dbReference type="PROSITE" id="PS51371"/>
    </source>
</evidence>
<protein>
    <submittedName>
        <fullName evidence="3">Putative transcriptional regulator</fullName>
    </submittedName>
</protein>
<proteinExistence type="predicted"/>
<gene>
    <name evidence="3" type="ORF">BKA14_001681</name>
</gene>
<sequence length="273" mass="29929">MVSASTADSIGSAVVAKTPVRFARVRELVPDDQEIVAVPVGTAVGDALHTMRSRNIDQLPVTTAAGLVIGVFSHRSLALGMHHVASGNPLIAPVDDLVEDLRFVLPSEQVEKVLDSLAADNAVLVGDEEQLLAIVTAADLNNFLWWRTQPFLLLRDIELGVRDLMRSSCSPEELSACITVSLPSGSGIAEALLENLTWSQLLTVLLQDSNFGRHFRHQFGKNRGIVKVTLDPVREIRNKVFHFRAEISLEELQSLKDVTAWLRRRTIMNGGGR</sequence>
<dbReference type="InterPro" id="IPR046342">
    <property type="entry name" value="CBS_dom_sf"/>
</dbReference>
<evidence type="ECO:0000256" key="1">
    <source>
        <dbReference type="PROSITE-ProRule" id="PRU00703"/>
    </source>
</evidence>